<reference evidence="2" key="1">
    <citation type="journal article" date="2021" name="Proc. Natl. Acad. Sci. U.S.A.">
        <title>A Catalog of Tens of Thousands of Viruses from Human Metagenomes Reveals Hidden Associations with Chronic Diseases.</title>
        <authorList>
            <person name="Tisza M.J."/>
            <person name="Buck C.B."/>
        </authorList>
    </citation>
    <scope>NUCLEOTIDE SEQUENCE</scope>
    <source>
        <strain evidence="2">CtrfD19</strain>
    </source>
</reference>
<dbReference type="EMBL" id="BK014797">
    <property type="protein sequence ID" value="DAD76221.1"/>
    <property type="molecule type" value="Genomic_DNA"/>
</dbReference>
<feature type="transmembrane region" description="Helical" evidence="1">
    <location>
        <begin position="29"/>
        <end position="52"/>
    </location>
</feature>
<accession>A0A8S5M1P0</accession>
<evidence type="ECO:0000256" key="1">
    <source>
        <dbReference type="SAM" id="Phobius"/>
    </source>
</evidence>
<organism evidence="2">
    <name type="scientific">Siphoviridae sp. ctrfD19</name>
    <dbReference type="NCBI Taxonomy" id="2826478"/>
    <lineage>
        <taxon>Viruses</taxon>
        <taxon>Duplodnaviria</taxon>
        <taxon>Heunggongvirae</taxon>
        <taxon>Uroviricota</taxon>
        <taxon>Caudoviricetes</taxon>
    </lineage>
</organism>
<keyword evidence="1" id="KW-1133">Transmembrane helix</keyword>
<sequence length="55" mass="6125">METLCLACCFIGTGLLILSVILCIVSDNIILWQVILIIGEIVAFFGYMPVFLKLF</sequence>
<proteinExistence type="predicted"/>
<evidence type="ECO:0008006" key="3">
    <source>
        <dbReference type="Google" id="ProtNLM"/>
    </source>
</evidence>
<evidence type="ECO:0000313" key="2">
    <source>
        <dbReference type="EMBL" id="DAD76221.1"/>
    </source>
</evidence>
<protein>
    <recommendedName>
        <fullName evidence="3">Transmembrane protein</fullName>
    </recommendedName>
</protein>
<keyword evidence="1" id="KW-0812">Transmembrane</keyword>
<name>A0A8S5M1P0_9CAUD</name>
<keyword evidence="1" id="KW-0472">Membrane</keyword>